<dbReference type="InterPro" id="IPR039544">
    <property type="entry name" value="Tim44-like"/>
</dbReference>
<feature type="region of interest" description="Disordered" evidence="1">
    <location>
        <begin position="186"/>
        <end position="206"/>
    </location>
</feature>
<dbReference type="Gene3D" id="3.10.450.240">
    <property type="match status" value="1"/>
</dbReference>
<dbReference type="AlphaFoldDB" id="A0AAD6Z1B1"/>
<feature type="region of interest" description="Disordered" evidence="1">
    <location>
        <begin position="133"/>
        <end position="170"/>
    </location>
</feature>
<name>A0AAD6Z1B1_9AGAR</name>
<dbReference type="GO" id="GO:0051087">
    <property type="term" value="F:protein-folding chaperone binding"/>
    <property type="evidence" value="ECO:0007669"/>
    <property type="project" value="TreeGrafter"/>
</dbReference>
<evidence type="ECO:0000256" key="1">
    <source>
        <dbReference type="SAM" id="MobiDB-lite"/>
    </source>
</evidence>
<evidence type="ECO:0000313" key="2">
    <source>
        <dbReference type="EMBL" id="KAJ7303467.1"/>
    </source>
</evidence>
<comment type="caution">
    <text evidence="2">The sequence shown here is derived from an EMBL/GenBank/DDBJ whole genome shotgun (WGS) entry which is preliminary data.</text>
</comment>
<organism evidence="2 3">
    <name type="scientific">Mycena albidolilacea</name>
    <dbReference type="NCBI Taxonomy" id="1033008"/>
    <lineage>
        <taxon>Eukaryota</taxon>
        <taxon>Fungi</taxon>
        <taxon>Dikarya</taxon>
        <taxon>Basidiomycota</taxon>
        <taxon>Agaricomycotina</taxon>
        <taxon>Agaricomycetes</taxon>
        <taxon>Agaricomycetidae</taxon>
        <taxon>Agaricales</taxon>
        <taxon>Marasmiineae</taxon>
        <taxon>Mycenaceae</taxon>
        <taxon>Mycena</taxon>
    </lineage>
</organism>
<dbReference type="EMBL" id="JARIHO010000106">
    <property type="protein sequence ID" value="KAJ7303467.1"/>
    <property type="molecule type" value="Genomic_DNA"/>
</dbReference>
<dbReference type="GO" id="GO:0030150">
    <property type="term" value="P:protein import into mitochondrial matrix"/>
    <property type="evidence" value="ECO:0007669"/>
    <property type="project" value="TreeGrafter"/>
</dbReference>
<dbReference type="PANTHER" id="PTHR10721">
    <property type="entry name" value="MITOCHONDRIAL IMPORT INNER MEMBRANE TRANSLOCASE SUBUNIT TIM44"/>
    <property type="match status" value="1"/>
</dbReference>
<dbReference type="GO" id="GO:0005743">
    <property type="term" value="C:mitochondrial inner membrane"/>
    <property type="evidence" value="ECO:0007669"/>
    <property type="project" value="TreeGrafter"/>
</dbReference>
<sequence>MRLMKNVDPNFAREAFDRELREYIMPEVVDAHLSADQAALKAWLLLFRNAKTRQVVGGGQGRVEQCTYFAAAARAEGELGNKLTGGWKYSNTTASTRPIPSGVHVDARVHSYNTHLPSQHAPHRTRLRLPMLRQPPTRFPSPSSPPTSATWRERPASSIRYPLPPLTTPDTRVARGGRVRSRADALNSATSQRHCPPSFPALRGSRPRISPIAVTNGALRRTHLSNAIHELRACKMEHISPLGLFEFVWGRGRRQERWTNTCTRIAALVALRSQSAKVIEAQVPRRSSAHIIVDISPSSTTVSRHNVRFSTTLFRRTSARSNLQTAASSRNVHEQEAKRRPLRSTSVLDREGSVDDSDGETMRAAPSRPTPWESVFATYCACP</sequence>
<dbReference type="SUPFAM" id="SSF54427">
    <property type="entry name" value="NTF2-like"/>
    <property type="match status" value="1"/>
</dbReference>
<evidence type="ECO:0000313" key="3">
    <source>
        <dbReference type="Proteomes" id="UP001218218"/>
    </source>
</evidence>
<gene>
    <name evidence="2" type="ORF">DFH08DRAFT_1089450</name>
</gene>
<feature type="region of interest" description="Disordered" evidence="1">
    <location>
        <begin position="324"/>
        <end position="369"/>
    </location>
</feature>
<reference evidence="2" key="1">
    <citation type="submission" date="2023-03" db="EMBL/GenBank/DDBJ databases">
        <title>Massive genome expansion in bonnet fungi (Mycena s.s.) driven by repeated elements and novel gene families across ecological guilds.</title>
        <authorList>
            <consortium name="Lawrence Berkeley National Laboratory"/>
            <person name="Harder C.B."/>
            <person name="Miyauchi S."/>
            <person name="Viragh M."/>
            <person name="Kuo A."/>
            <person name="Thoen E."/>
            <person name="Andreopoulos B."/>
            <person name="Lu D."/>
            <person name="Skrede I."/>
            <person name="Drula E."/>
            <person name="Henrissat B."/>
            <person name="Morin E."/>
            <person name="Kohler A."/>
            <person name="Barry K."/>
            <person name="LaButti K."/>
            <person name="Morin E."/>
            <person name="Salamov A."/>
            <person name="Lipzen A."/>
            <person name="Mereny Z."/>
            <person name="Hegedus B."/>
            <person name="Baldrian P."/>
            <person name="Stursova M."/>
            <person name="Weitz H."/>
            <person name="Taylor A."/>
            <person name="Grigoriev I.V."/>
            <person name="Nagy L.G."/>
            <person name="Martin F."/>
            <person name="Kauserud H."/>
        </authorList>
    </citation>
    <scope>NUCLEOTIDE SEQUENCE</scope>
    <source>
        <strain evidence="2">CBHHK002</strain>
    </source>
</reference>
<keyword evidence="3" id="KW-1185">Reference proteome</keyword>
<accession>A0AAD6Z1B1</accession>
<dbReference type="PANTHER" id="PTHR10721:SF1">
    <property type="entry name" value="MITOCHONDRIAL IMPORT INNER MEMBRANE TRANSLOCASE SUBUNIT TIM44"/>
    <property type="match status" value="1"/>
</dbReference>
<proteinExistence type="predicted"/>
<protein>
    <submittedName>
        <fullName evidence="2">Uncharacterized protein</fullName>
    </submittedName>
</protein>
<dbReference type="InterPro" id="IPR032710">
    <property type="entry name" value="NTF2-like_dom_sf"/>
</dbReference>
<dbReference type="Proteomes" id="UP001218218">
    <property type="component" value="Unassembled WGS sequence"/>
</dbReference>